<organism evidence="2 3">
    <name type="scientific">Acer yangbiense</name>
    <dbReference type="NCBI Taxonomy" id="1000413"/>
    <lineage>
        <taxon>Eukaryota</taxon>
        <taxon>Viridiplantae</taxon>
        <taxon>Streptophyta</taxon>
        <taxon>Embryophyta</taxon>
        <taxon>Tracheophyta</taxon>
        <taxon>Spermatophyta</taxon>
        <taxon>Magnoliopsida</taxon>
        <taxon>eudicotyledons</taxon>
        <taxon>Gunneridae</taxon>
        <taxon>Pentapetalae</taxon>
        <taxon>rosids</taxon>
        <taxon>malvids</taxon>
        <taxon>Sapindales</taxon>
        <taxon>Sapindaceae</taxon>
        <taxon>Hippocastanoideae</taxon>
        <taxon>Acereae</taxon>
        <taxon>Acer</taxon>
    </lineage>
</organism>
<keyword evidence="3" id="KW-1185">Reference proteome</keyword>
<dbReference type="AlphaFoldDB" id="A0A5C7HVD6"/>
<name>A0A5C7HVD6_9ROSI</name>
<accession>A0A5C7HVD6</accession>
<dbReference type="Proteomes" id="UP000323000">
    <property type="component" value="Chromosome 5"/>
</dbReference>
<proteinExistence type="predicted"/>
<dbReference type="EMBL" id="VAHF01000005">
    <property type="protein sequence ID" value="TXG60805.1"/>
    <property type="molecule type" value="Genomic_DNA"/>
</dbReference>
<dbReference type="OrthoDB" id="125347at2759"/>
<gene>
    <name evidence="2" type="ORF">EZV62_012168</name>
</gene>
<dbReference type="Pfam" id="PF03108">
    <property type="entry name" value="DBD_Tnp_Mut"/>
    <property type="match status" value="1"/>
</dbReference>
<evidence type="ECO:0000259" key="1">
    <source>
        <dbReference type="Pfam" id="PF03108"/>
    </source>
</evidence>
<sequence length="227" mass="25695">MTYDALVKLVQDADKVDAARIENDNDVSCMMDEDKLLPEVYITVSEKENSQASDTDNRDDVSIPDVDRCTHKDEDCNHGMGAGSASAGPSGFAIFSEGSFGKDGLGDSVDQSCEHATPRGWIILGPERYSLEPTHMEESISNDGCLYKCRLFQCKKNLKRTLHMYALKEQFEVRIKRSSKTRYKDGCKDVECEFQLRAFKIKKGEYWVIQMFVKDHTCNIDGFHAHI</sequence>
<evidence type="ECO:0000313" key="2">
    <source>
        <dbReference type="EMBL" id="TXG60805.1"/>
    </source>
</evidence>
<dbReference type="InterPro" id="IPR004332">
    <property type="entry name" value="Transposase_MuDR"/>
</dbReference>
<reference evidence="3" key="1">
    <citation type="journal article" date="2019" name="Gigascience">
        <title>De novo genome assembly of the endangered Acer yangbiense, a plant species with extremely small populations endemic to Yunnan Province, China.</title>
        <authorList>
            <person name="Yang J."/>
            <person name="Wariss H.M."/>
            <person name="Tao L."/>
            <person name="Zhang R."/>
            <person name="Yun Q."/>
            <person name="Hollingsworth P."/>
            <person name="Dao Z."/>
            <person name="Luo G."/>
            <person name="Guo H."/>
            <person name="Ma Y."/>
            <person name="Sun W."/>
        </authorList>
    </citation>
    <scope>NUCLEOTIDE SEQUENCE [LARGE SCALE GENOMIC DNA]</scope>
    <source>
        <strain evidence="3">cv. Malutang</strain>
    </source>
</reference>
<protein>
    <recommendedName>
        <fullName evidence="1">Transposase MuDR plant domain-containing protein</fullName>
    </recommendedName>
</protein>
<feature type="domain" description="Transposase MuDR plant" evidence="1">
    <location>
        <begin position="152"/>
        <end position="202"/>
    </location>
</feature>
<comment type="caution">
    <text evidence="2">The sequence shown here is derived from an EMBL/GenBank/DDBJ whole genome shotgun (WGS) entry which is preliminary data.</text>
</comment>
<evidence type="ECO:0000313" key="3">
    <source>
        <dbReference type="Proteomes" id="UP000323000"/>
    </source>
</evidence>